<keyword evidence="3 7" id="KW-0574">Periplasm</keyword>
<dbReference type="AlphaFoldDB" id="A0A1P8K2U4"/>
<dbReference type="EMBL" id="CP019236">
    <property type="protein sequence ID" value="APW40323.1"/>
    <property type="molecule type" value="Genomic_DNA"/>
</dbReference>
<sequence length="455" mass="50127" precursor="true">MMHRFFAVTLAGLATLATWPAQAQGLRPSLPSGISLSPGLARPAGPRQADYIVAVVNSEPITNNEVRARVVRVAQQMAQQGANAMPSEAELTRQVLERLVLEKAQLQAAREGGIKVEDTAVDLAEQNVARQNRIDVPELRRRLAQDGLTLAQFREELRNQLIVSRLREREVDGRVKVSDQDIDTYLREQQSEGAQAPQEINLAMLLVAVPENASAERVKELQAKAQGLLDRAKAGEDFAALVRQYTDGPDQKGGGVLGMRSAERYPQLFVDGVQDLPVGGVSPLLRSAAGFHILKLLDKRQGGVPAAVPQTHARHILLRPSPQLSEAAARDKLLDFKKRVEAGTADFAALARENSQDGSAKEGGDLGWASPGQFVPEFEEVLDSLKPGQISDPVVSRFGMHLIQLLETRERALSPREQREVVRNIVREKKLDEAYANWAQELRARAYVEYREPPQ</sequence>
<evidence type="ECO:0000259" key="8">
    <source>
        <dbReference type="PROSITE" id="PS50198"/>
    </source>
</evidence>
<dbReference type="InterPro" id="IPR050280">
    <property type="entry name" value="OMP_Chaperone_SurA"/>
</dbReference>
<dbReference type="OrthoDB" id="14196at2"/>
<dbReference type="InterPro" id="IPR023034">
    <property type="entry name" value="PPIase_SurA"/>
</dbReference>
<dbReference type="PROSITE" id="PS50198">
    <property type="entry name" value="PPIC_PPIASE_2"/>
    <property type="match status" value="2"/>
</dbReference>
<keyword evidence="10" id="KW-1185">Reference proteome</keyword>
<dbReference type="SUPFAM" id="SSF54534">
    <property type="entry name" value="FKBP-like"/>
    <property type="match status" value="2"/>
</dbReference>
<evidence type="ECO:0000313" key="9">
    <source>
        <dbReference type="EMBL" id="APW40323.1"/>
    </source>
</evidence>
<keyword evidence="4 7" id="KW-0697">Rotamase</keyword>
<evidence type="ECO:0000256" key="1">
    <source>
        <dbReference type="ARBA" id="ARBA00022729"/>
    </source>
</evidence>
<evidence type="ECO:0000256" key="7">
    <source>
        <dbReference type="HAMAP-Rule" id="MF_01183"/>
    </source>
</evidence>
<dbReference type="Pfam" id="PF00639">
    <property type="entry name" value="Rotamase"/>
    <property type="match status" value="2"/>
</dbReference>
<accession>A0A1P8K2U4</accession>
<dbReference type="EC" id="5.2.1.8" evidence="7"/>
<protein>
    <recommendedName>
        <fullName evidence="7">Chaperone SurA</fullName>
    </recommendedName>
    <alternativeName>
        <fullName evidence="7">Peptidyl-prolyl cis-trans isomerase SurA</fullName>
        <shortName evidence="7">PPIase SurA</shortName>
        <ecNumber evidence="7">5.2.1.8</ecNumber>
    </alternativeName>
    <alternativeName>
        <fullName evidence="7">Rotamase SurA</fullName>
    </alternativeName>
</protein>
<evidence type="ECO:0000256" key="4">
    <source>
        <dbReference type="ARBA" id="ARBA00023110"/>
    </source>
</evidence>
<feature type="domain" description="PpiC" evidence="8">
    <location>
        <begin position="308"/>
        <end position="407"/>
    </location>
</feature>
<dbReference type="GO" id="GO:0003755">
    <property type="term" value="F:peptidyl-prolyl cis-trans isomerase activity"/>
    <property type="evidence" value="ECO:0007669"/>
    <property type="project" value="UniProtKB-UniRule"/>
</dbReference>
<dbReference type="Proteomes" id="UP000186609">
    <property type="component" value="Chromosome"/>
</dbReference>
<feature type="chain" id="PRO_5013405963" description="Chaperone SurA" evidence="7">
    <location>
        <begin position="24"/>
        <end position="455"/>
    </location>
</feature>
<name>A0A1P8K2U4_9BURK</name>
<dbReference type="Gene3D" id="1.10.4030.10">
    <property type="entry name" value="Porin chaperone SurA, peptide-binding domain"/>
    <property type="match status" value="1"/>
</dbReference>
<dbReference type="InterPro" id="IPR000297">
    <property type="entry name" value="PPIase_PpiC"/>
</dbReference>
<dbReference type="GO" id="GO:0051082">
    <property type="term" value="F:unfolded protein binding"/>
    <property type="evidence" value="ECO:0007669"/>
    <property type="project" value="UniProtKB-UniRule"/>
</dbReference>
<dbReference type="InterPro" id="IPR023058">
    <property type="entry name" value="PPIase_PpiC_CS"/>
</dbReference>
<feature type="domain" description="PpiC" evidence="8">
    <location>
        <begin position="197"/>
        <end position="298"/>
    </location>
</feature>
<dbReference type="GO" id="GO:0043165">
    <property type="term" value="P:Gram-negative-bacterium-type cell outer membrane assembly"/>
    <property type="evidence" value="ECO:0007669"/>
    <property type="project" value="InterPro"/>
</dbReference>
<dbReference type="InterPro" id="IPR027304">
    <property type="entry name" value="Trigger_fact/SurA_dom_sf"/>
</dbReference>
<dbReference type="SUPFAM" id="SSF109998">
    <property type="entry name" value="Triger factor/SurA peptide-binding domain-like"/>
    <property type="match status" value="1"/>
</dbReference>
<keyword evidence="5 7" id="KW-0143">Chaperone</keyword>
<dbReference type="KEGG" id="rhy:RD110_26560"/>
<evidence type="ECO:0000313" key="10">
    <source>
        <dbReference type="Proteomes" id="UP000186609"/>
    </source>
</evidence>
<dbReference type="STRING" id="1842727.RD110_26560"/>
<keyword evidence="1 7" id="KW-0732">Signal</keyword>
<evidence type="ECO:0000256" key="5">
    <source>
        <dbReference type="ARBA" id="ARBA00023186"/>
    </source>
</evidence>
<proteinExistence type="inferred from homology"/>
<dbReference type="GO" id="GO:0030288">
    <property type="term" value="C:outer membrane-bounded periplasmic space"/>
    <property type="evidence" value="ECO:0007669"/>
    <property type="project" value="InterPro"/>
</dbReference>
<reference evidence="9 10" key="1">
    <citation type="submission" date="2017-01" db="EMBL/GenBank/DDBJ databases">
        <authorList>
            <person name="Mah S.A."/>
            <person name="Swanson W.J."/>
            <person name="Moy G.W."/>
            <person name="Vacquier V.D."/>
        </authorList>
    </citation>
    <scope>NUCLEOTIDE SEQUENCE [LARGE SCALE GENOMIC DNA]</scope>
    <source>
        <strain evidence="9 10">DCY110</strain>
    </source>
</reference>
<dbReference type="InterPro" id="IPR046357">
    <property type="entry name" value="PPIase_dom_sf"/>
</dbReference>
<dbReference type="PANTHER" id="PTHR47637">
    <property type="entry name" value="CHAPERONE SURA"/>
    <property type="match status" value="1"/>
</dbReference>
<dbReference type="GO" id="GO:0050821">
    <property type="term" value="P:protein stabilization"/>
    <property type="evidence" value="ECO:0007669"/>
    <property type="project" value="InterPro"/>
</dbReference>
<dbReference type="HAMAP" id="MF_01183">
    <property type="entry name" value="Chaperone_SurA"/>
    <property type="match status" value="1"/>
</dbReference>
<feature type="signal peptide" evidence="7">
    <location>
        <begin position="1"/>
        <end position="23"/>
    </location>
</feature>
<comment type="subcellular location">
    <subcellularLocation>
        <location evidence="7">Periplasm</location>
    </subcellularLocation>
    <text evidence="7">Is capable of associating with the outer membrane.</text>
</comment>
<organism evidence="9 10">
    <name type="scientific">Rhodoferax koreensis</name>
    <dbReference type="NCBI Taxonomy" id="1842727"/>
    <lineage>
        <taxon>Bacteria</taxon>
        <taxon>Pseudomonadati</taxon>
        <taxon>Pseudomonadota</taxon>
        <taxon>Betaproteobacteria</taxon>
        <taxon>Burkholderiales</taxon>
        <taxon>Comamonadaceae</taxon>
        <taxon>Rhodoferax</taxon>
    </lineage>
</organism>
<dbReference type="Gene3D" id="3.10.50.40">
    <property type="match status" value="2"/>
</dbReference>
<keyword evidence="6 7" id="KW-0413">Isomerase</keyword>
<dbReference type="GO" id="GO:0042277">
    <property type="term" value="F:peptide binding"/>
    <property type="evidence" value="ECO:0007669"/>
    <property type="project" value="InterPro"/>
</dbReference>
<dbReference type="PROSITE" id="PS01096">
    <property type="entry name" value="PPIC_PPIASE_1"/>
    <property type="match status" value="1"/>
</dbReference>
<dbReference type="InterPro" id="IPR015391">
    <property type="entry name" value="SurA_N"/>
</dbReference>
<dbReference type="PANTHER" id="PTHR47637:SF1">
    <property type="entry name" value="CHAPERONE SURA"/>
    <property type="match status" value="1"/>
</dbReference>
<comment type="function">
    <text evidence="7">Chaperone involved in the correct folding and assembly of outer membrane proteins. Recognizes specific patterns of aromatic residues and the orientation of their side chains, which are found more frequently in integral outer membrane proteins. May act in both early periplasmic and late outer membrane-associated steps of protein maturation.</text>
</comment>
<dbReference type="GO" id="GO:0006457">
    <property type="term" value="P:protein folding"/>
    <property type="evidence" value="ECO:0007669"/>
    <property type="project" value="UniProtKB-UniRule"/>
</dbReference>
<evidence type="ECO:0000256" key="2">
    <source>
        <dbReference type="ARBA" id="ARBA00022737"/>
    </source>
</evidence>
<dbReference type="RefSeq" id="WP_076203991.1">
    <property type="nucleotide sequence ID" value="NZ_CP019236.1"/>
</dbReference>
<comment type="catalytic activity">
    <reaction evidence="7">
        <text>[protein]-peptidylproline (omega=180) = [protein]-peptidylproline (omega=0)</text>
        <dbReference type="Rhea" id="RHEA:16237"/>
        <dbReference type="Rhea" id="RHEA-COMP:10747"/>
        <dbReference type="Rhea" id="RHEA-COMP:10748"/>
        <dbReference type="ChEBI" id="CHEBI:83833"/>
        <dbReference type="ChEBI" id="CHEBI:83834"/>
        <dbReference type="EC" id="5.2.1.8"/>
    </reaction>
</comment>
<dbReference type="Pfam" id="PF09312">
    <property type="entry name" value="SurA_N"/>
    <property type="match status" value="1"/>
</dbReference>
<keyword evidence="2 7" id="KW-0677">Repeat</keyword>
<evidence type="ECO:0000256" key="6">
    <source>
        <dbReference type="ARBA" id="ARBA00023235"/>
    </source>
</evidence>
<evidence type="ECO:0000256" key="3">
    <source>
        <dbReference type="ARBA" id="ARBA00022764"/>
    </source>
</evidence>
<comment type="domain">
    <text evidence="7">The PPIase activity resides only in the second parvulin domain. The N-terminal region and the C-terminal tail are necessary and sufficient for the chaperone activity of SurA. The PPIase activity is dispensable for SurA to function as a chaperone. The N-terminal region and the C-terminal tail are also required for porin recognition.</text>
</comment>
<gene>
    <name evidence="7" type="primary">surA</name>
    <name evidence="9" type="ORF">RD110_26560</name>
</gene>